<evidence type="ECO:0000313" key="3">
    <source>
        <dbReference type="Proteomes" id="UP000729402"/>
    </source>
</evidence>
<protein>
    <submittedName>
        <fullName evidence="2">Uncharacterized protein</fullName>
    </submittedName>
</protein>
<gene>
    <name evidence="2" type="ORF">GUJ93_ZPchr0012g20609</name>
</gene>
<dbReference type="Proteomes" id="UP000729402">
    <property type="component" value="Unassembled WGS sequence"/>
</dbReference>
<sequence length="150" mass="16541">MERARRRGRRHVPAFGEWNYSYTDDGWPWVRGGSVAGETEACSEAWFNNNPDPPHQGKPAPPRKARRDRPSDGGKGRLHEATSGRSSRASDAGVVAAAATPVKAERPTRRRVDADLYRVPPPELASQRPRKKVVASSRLWMGCLGLNCVA</sequence>
<name>A0A8J6BQT8_ZIZPA</name>
<reference evidence="2" key="1">
    <citation type="journal article" date="2021" name="bioRxiv">
        <title>Whole Genome Assembly and Annotation of Northern Wild Rice, Zizania palustris L., Supports a Whole Genome Duplication in the Zizania Genus.</title>
        <authorList>
            <person name="Haas M."/>
            <person name="Kono T."/>
            <person name="Macchietto M."/>
            <person name="Millas R."/>
            <person name="McGilp L."/>
            <person name="Shao M."/>
            <person name="Duquette J."/>
            <person name="Hirsch C.N."/>
            <person name="Kimball J."/>
        </authorList>
    </citation>
    <scope>NUCLEOTIDE SEQUENCE</scope>
    <source>
        <tissue evidence="2">Fresh leaf tissue</tissue>
    </source>
</reference>
<dbReference type="OrthoDB" id="692164at2759"/>
<proteinExistence type="predicted"/>
<comment type="caution">
    <text evidence="2">The sequence shown here is derived from an EMBL/GenBank/DDBJ whole genome shotgun (WGS) entry which is preliminary data.</text>
</comment>
<feature type="compositionally biased region" description="Low complexity" evidence="1">
    <location>
        <begin position="85"/>
        <end position="102"/>
    </location>
</feature>
<organism evidence="2 3">
    <name type="scientific">Zizania palustris</name>
    <name type="common">Northern wild rice</name>
    <dbReference type="NCBI Taxonomy" id="103762"/>
    <lineage>
        <taxon>Eukaryota</taxon>
        <taxon>Viridiplantae</taxon>
        <taxon>Streptophyta</taxon>
        <taxon>Embryophyta</taxon>
        <taxon>Tracheophyta</taxon>
        <taxon>Spermatophyta</taxon>
        <taxon>Magnoliopsida</taxon>
        <taxon>Liliopsida</taxon>
        <taxon>Poales</taxon>
        <taxon>Poaceae</taxon>
        <taxon>BOP clade</taxon>
        <taxon>Oryzoideae</taxon>
        <taxon>Oryzeae</taxon>
        <taxon>Zizaniinae</taxon>
        <taxon>Zizania</taxon>
    </lineage>
</organism>
<dbReference type="PANTHER" id="PTHR33699:SF1">
    <property type="entry name" value="OS12G0418200 PROTEIN"/>
    <property type="match status" value="1"/>
</dbReference>
<dbReference type="AlphaFoldDB" id="A0A8J6BQT8"/>
<feature type="region of interest" description="Disordered" evidence="1">
    <location>
        <begin position="1"/>
        <end position="26"/>
    </location>
</feature>
<evidence type="ECO:0000313" key="2">
    <source>
        <dbReference type="EMBL" id="KAG8093327.1"/>
    </source>
</evidence>
<feature type="compositionally biased region" description="Pro residues" evidence="1">
    <location>
        <begin position="51"/>
        <end position="60"/>
    </location>
</feature>
<feature type="compositionally biased region" description="Basic and acidic residues" evidence="1">
    <location>
        <begin position="68"/>
        <end position="82"/>
    </location>
</feature>
<dbReference type="PANTHER" id="PTHR33699">
    <property type="entry name" value="EXPRESSED PROTEIN"/>
    <property type="match status" value="1"/>
</dbReference>
<evidence type="ECO:0000256" key="1">
    <source>
        <dbReference type="SAM" id="MobiDB-lite"/>
    </source>
</evidence>
<feature type="compositionally biased region" description="Basic residues" evidence="1">
    <location>
        <begin position="1"/>
        <end position="12"/>
    </location>
</feature>
<keyword evidence="3" id="KW-1185">Reference proteome</keyword>
<feature type="compositionally biased region" description="Basic and acidic residues" evidence="1">
    <location>
        <begin position="103"/>
        <end position="116"/>
    </location>
</feature>
<accession>A0A8J6BQT8</accession>
<dbReference type="EMBL" id="JAAALK010000080">
    <property type="protein sequence ID" value="KAG8093327.1"/>
    <property type="molecule type" value="Genomic_DNA"/>
</dbReference>
<feature type="region of interest" description="Disordered" evidence="1">
    <location>
        <begin position="41"/>
        <end position="116"/>
    </location>
</feature>
<reference evidence="2" key="2">
    <citation type="submission" date="2021-02" db="EMBL/GenBank/DDBJ databases">
        <authorList>
            <person name="Kimball J.A."/>
            <person name="Haas M.W."/>
            <person name="Macchietto M."/>
            <person name="Kono T."/>
            <person name="Duquette J."/>
            <person name="Shao M."/>
        </authorList>
    </citation>
    <scope>NUCLEOTIDE SEQUENCE</scope>
    <source>
        <tissue evidence="2">Fresh leaf tissue</tissue>
    </source>
</reference>